<name>A0ABT7HDD7_9GAMM</name>
<dbReference type="Proteomes" id="UP001223547">
    <property type="component" value="Unassembled WGS sequence"/>
</dbReference>
<dbReference type="CDD" id="cd01949">
    <property type="entry name" value="GGDEF"/>
    <property type="match status" value="1"/>
</dbReference>
<keyword evidence="4" id="KW-0808">Transferase</keyword>
<dbReference type="Gene3D" id="3.30.70.270">
    <property type="match status" value="1"/>
</dbReference>
<evidence type="ECO:0000313" key="5">
    <source>
        <dbReference type="Proteomes" id="UP001223547"/>
    </source>
</evidence>
<dbReference type="SMART" id="SM00267">
    <property type="entry name" value="GGDEF"/>
    <property type="match status" value="1"/>
</dbReference>
<organism evidence="4 5">
    <name type="scientific">Marinobacter albus</name>
    <dbReference type="NCBI Taxonomy" id="3030833"/>
    <lineage>
        <taxon>Bacteria</taxon>
        <taxon>Pseudomonadati</taxon>
        <taxon>Pseudomonadota</taxon>
        <taxon>Gammaproteobacteria</taxon>
        <taxon>Pseudomonadales</taxon>
        <taxon>Marinobacteraceae</taxon>
        <taxon>Marinobacter</taxon>
    </lineage>
</organism>
<dbReference type="PANTHER" id="PTHR45138">
    <property type="entry name" value="REGULATORY COMPONENTS OF SENSORY TRANSDUCTION SYSTEM"/>
    <property type="match status" value="1"/>
</dbReference>
<dbReference type="NCBIfam" id="TIGR00254">
    <property type="entry name" value="GGDEF"/>
    <property type="match status" value="1"/>
</dbReference>
<dbReference type="GO" id="GO:0052621">
    <property type="term" value="F:diguanylate cyclase activity"/>
    <property type="evidence" value="ECO:0007669"/>
    <property type="project" value="UniProtKB-EC"/>
</dbReference>
<accession>A0ABT7HDD7</accession>
<dbReference type="InterPro" id="IPR000160">
    <property type="entry name" value="GGDEF_dom"/>
</dbReference>
<reference evidence="4 5" key="1">
    <citation type="submission" date="2023-05" db="EMBL/GenBank/DDBJ databases">
        <title>Marinobacter albus sp. nov., a marine bacterium isolated from sand in a coastal intertidal zone of huludao.</title>
        <authorList>
            <person name="Deng T."/>
        </authorList>
    </citation>
    <scope>NUCLEOTIDE SEQUENCE [LARGE SCALE GENOMIC DNA]</scope>
    <source>
        <strain evidence="4 5">M216</strain>
    </source>
</reference>
<feature type="domain" description="GGDEF" evidence="3">
    <location>
        <begin position="48"/>
        <end position="185"/>
    </location>
</feature>
<keyword evidence="5" id="KW-1185">Reference proteome</keyword>
<protein>
    <recommendedName>
        <fullName evidence="1">diguanylate cyclase</fullName>
        <ecNumber evidence="1">2.7.7.65</ecNumber>
    </recommendedName>
</protein>
<evidence type="ECO:0000313" key="4">
    <source>
        <dbReference type="EMBL" id="MDK9558373.1"/>
    </source>
</evidence>
<dbReference type="Pfam" id="PF00990">
    <property type="entry name" value="GGDEF"/>
    <property type="match status" value="1"/>
</dbReference>
<comment type="caution">
    <text evidence="4">The sequence shown here is derived from an EMBL/GenBank/DDBJ whole genome shotgun (WGS) entry which is preliminary data.</text>
</comment>
<dbReference type="EMBL" id="JASSQD010000002">
    <property type="protein sequence ID" value="MDK9558373.1"/>
    <property type="molecule type" value="Genomic_DNA"/>
</dbReference>
<evidence type="ECO:0000256" key="2">
    <source>
        <dbReference type="ARBA" id="ARBA00034247"/>
    </source>
</evidence>
<dbReference type="InterPro" id="IPR043128">
    <property type="entry name" value="Rev_trsase/Diguanyl_cyclase"/>
</dbReference>
<dbReference type="InterPro" id="IPR029787">
    <property type="entry name" value="Nucleotide_cyclase"/>
</dbReference>
<dbReference type="SUPFAM" id="SSF55073">
    <property type="entry name" value="Nucleotide cyclase"/>
    <property type="match status" value="1"/>
</dbReference>
<evidence type="ECO:0000256" key="1">
    <source>
        <dbReference type="ARBA" id="ARBA00012528"/>
    </source>
</evidence>
<dbReference type="EC" id="2.7.7.65" evidence="1"/>
<dbReference type="RefSeq" id="WP_285368367.1">
    <property type="nucleotide sequence ID" value="NZ_JASSQD010000002.1"/>
</dbReference>
<gene>
    <name evidence="4" type="ORF">QQF73_12140</name>
</gene>
<evidence type="ECO:0000259" key="3">
    <source>
        <dbReference type="PROSITE" id="PS50887"/>
    </source>
</evidence>
<dbReference type="InterPro" id="IPR050469">
    <property type="entry name" value="Diguanylate_Cyclase"/>
</dbReference>
<proteinExistence type="predicted"/>
<comment type="catalytic activity">
    <reaction evidence="2">
        <text>2 GTP = 3',3'-c-di-GMP + 2 diphosphate</text>
        <dbReference type="Rhea" id="RHEA:24898"/>
        <dbReference type="ChEBI" id="CHEBI:33019"/>
        <dbReference type="ChEBI" id="CHEBI:37565"/>
        <dbReference type="ChEBI" id="CHEBI:58805"/>
        <dbReference type="EC" id="2.7.7.65"/>
    </reaction>
</comment>
<keyword evidence="4" id="KW-0548">Nucleotidyltransferase</keyword>
<sequence length="194" mass="21109">MRTYGGTGAGQPKAQAISFTDGLTQIPNRRQFDERIRDEWSRAGRHGQPLSLLLLDIDYFKSVNDRYGHLVGDDCLITVAAICAHEIQRSGDLLARFGGEEFAVLLPTTPEDGALQVAERLRQAIENATVYPGAQEAAVNLSVSVGVATVIPPPEETYDELIRRADEALYEAKGAGRNRVMAFRGAHTASADEP</sequence>
<dbReference type="PANTHER" id="PTHR45138:SF9">
    <property type="entry name" value="DIGUANYLATE CYCLASE DGCM-RELATED"/>
    <property type="match status" value="1"/>
</dbReference>
<dbReference type="PROSITE" id="PS50887">
    <property type="entry name" value="GGDEF"/>
    <property type="match status" value="1"/>
</dbReference>